<keyword evidence="1" id="KW-0812">Transmembrane</keyword>
<dbReference type="Proteomes" id="UP001596201">
    <property type="component" value="Unassembled WGS sequence"/>
</dbReference>
<evidence type="ECO:0000256" key="1">
    <source>
        <dbReference type="SAM" id="Phobius"/>
    </source>
</evidence>
<proteinExistence type="predicted"/>
<name>A0ABD5RB37_9EURY</name>
<evidence type="ECO:0000313" key="2">
    <source>
        <dbReference type="EMBL" id="MFC5367194.1"/>
    </source>
</evidence>
<feature type="transmembrane region" description="Helical" evidence="1">
    <location>
        <begin position="46"/>
        <end position="66"/>
    </location>
</feature>
<evidence type="ECO:0000313" key="3">
    <source>
        <dbReference type="Proteomes" id="UP001596201"/>
    </source>
</evidence>
<keyword evidence="1" id="KW-1133">Transmembrane helix</keyword>
<feature type="transmembrane region" description="Helical" evidence="1">
    <location>
        <begin position="21"/>
        <end position="40"/>
    </location>
</feature>
<gene>
    <name evidence="2" type="ORF">ACFPJ5_09585</name>
</gene>
<dbReference type="RefSeq" id="WP_227229459.1">
    <property type="nucleotide sequence ID" value="NZ_JAJCVJ010000002.1"/>
</dbReference>
<evidence type="ECO:0008006" key="4">
    <source>
        <dbReference type="Google" id="ProtNLM"/>
    </source>
</evidence>
<accession>A0ABD5RB37</accession>
<sequence length="70" mass="7200">MSNTTLDDDSAETEDKNQLDPVFMGAGMFLGAALGLVVGFTLDMPALGAGTGMLLGMSSGIALGFWKTNQ</sequence>
<dbReference type="EMBL" id="JBHSKX010000002">
    <property type="protein sequence ID" value="MFC5367194.1"/>
    <property type="molecule type" value="Genomic_DNA"/>
</dbReference>
<protein>
    <recommendedName>
        <fullName evidence="4">Glycine zipper family protein</fullName>
    </recommendedName>
</protein>
<organism evidence="2 3">
    <name type="scientific">Salinirubrum litoreum</name>
    <dbReference type="NCBI Taxonomy" id="1126234"/>
    <lineage>
        <taxon>Archaea</taxon>
        <taxon>Methanobacteriati</taxon>
        <taxon>Methanobacteriota</taxon>
        <taxon>Stenosarchaea group</taxon>
        <taxon>Halobacteria</taxon>
        <taxon>Halobacteriales</taxon>
        <taxon>Haloferacaceae</taxon>
        <taxon>Salinirubrum</taxon>
    </lineage>
</organism>
<keyword evidence="1" id="KW-0472">Membrane</keyword>
<reference evidence="2 3" key="1">
    <citation type="journal article" date="2019" name="Int. J. Syst. Evol. Microbiol.">
        <title>The Global Catalogue of Microorganisms (GCM) 10K type strain sequencing project: providing services to taxonomists for standard genome sequencing and annotation.</title>
        <authorList>
            <consortium name="The Broad Institute Genomics Platform"/>
            <consortium name="The Broad Institute Genome Sequencing Center for Infectious Disease"/>
            <person name="Wu L."/>
            <person name="Ma J."/>
        </authorList>
    </citation>
    <scope>NUCLEOTIDE SEQUENCE [LARGE SCALE GENOMIC DNA]</scope>
    <source>
        <strain evidence="2 3">CGMCC 1.12237</strain>
    </source>
</reference>
<keyword evidence="3" id="KW-1185">Reference proteome</keyword>
<dbReference type="AlphaFoldDB" id="A0ABD5RB37"/>
<comment type="caution">
    <text evidence="2">The sequence shown here is derived from an EMBL/GenBank/DDBJ whole genome shotgun (WGS) entry which is preliminary data.</text>
</comment>